<organism evidence="13 14">
    <name type="scientific">Luteolibacter rhizosphaerae</name>
    <dbReference type="NCBI Taxonomy" id="2989719"/>
    <lineage>
        <taxon>Bacteria</taxon>
        <taxon>Pseudomonadati</taxon>
        <taxon>Verrucomicrobiota</taxon>
        <taxon>Verrucomicrobiia</taxon>
        <taxon>Verrucomicrobiales</taxon>
        <taxon>Verrucomicrobiaceae</taxon>
        <taxon>Luteolibacter</taxon>
    </lineage>
</organism>
<evidence type="ECO:0000256" key="4">
    <source>
        <dbReference type="ARBA" id="ARBA00022475"/>
    </source>
</evidence>
<keyword evidence="4" id="KW-1003">Cell membrane</keyword>
<dbReference type="PROSITE" id="PS52015">
    <property type="entry name" value="TONB_CTD"/>
    <property type="match status" value="1"/>
</dbReference>
<dbReference type="InterPro" id="IPR051045">
    <property type="entry name" value="TonB-dependent_transducer"/>
</dbReference>
<evidence type="ECO:0000256" key="11">
    <source>
        <dbReference type="SAM" id="Phobius"/>
    </source>
</evidence>
<name>A0ABT3G1A7_9BACT</name>
<evidence type="ECO:0000259" key="12">
    <source>
        <dbReference type="PROSITE" id="PS52015"/>
    </source>
</evidence>
<dbReference type="Gene3D" id="3.30.1150.10">
    <property type="match status" value="1"/>
</dbReference>
<evidence type="ECO:0000256" key="1">
    <source>
        <dbReference type="ARBA" id="ARBA00004383"/>
    </source>
</evidence>
<dbReference type="Pfam" id="PF03544">
    <property type="entry name" value="TonB_C"/>
    <property type="match status" value="1"/>
</dbReference>
<dbReference type="NCBIfam" id="TIGR01352">
    <property type="entry name" value="tonB_Cterm"/>
    <property type="match status" value="1"/>
</dbReference>
<keyword evidence="14" id="KW-1185">Reference proteome</keyword>
<keyword evidence="3" id="KW-0813">Transport</keyword>
<dbReference type="RefSeq" id="WP_264513131.1">
    <property type="nucleotide sequence ID" value="NZ_JAPDDR010000004.1"/>
</dbReference>
<keyword evidence="5" id="KW-0997">Cell inner membrane</keyword>
<dbReference type="PANTHER" id="PTHR33446">
    <property type="entry name" value="PROTEIN TONB-RELATED"/>
    <property type="match status" value="1"/>
</dbReference>
<comment type="caution">
    <text evidence="13">The sequence shown here is derived from an EMBL/GenBank/DDBJ whole genome shotgun (WGS) entry which is preliminary data.</text>
</comment>
<keyword evidence="8 11" id="KW-1133">Transmembrane helix</keyword>
<feature type="compositionally biased region" description="Gly residues" evidence="10">
    <location>
        <begin position="149"/>
        <end position="161"/>
    </location>
</feature>
<keyword evidence="6 11" id="KW-0812">Transmembrane</keyword>
<evidence type="ECO:0000256" key="2">
    <source>
        <dbReference type="ARBA" id="ARBA00006555"/>
    </source>
</evidence>
<feature type="region of interest" description="Disordered" evidence="10">
    <location>
        <begin position="56"/>
        <end position="90"/>
    </location>
</feature>
<evidence type="ECO:0000256" key="3">
    <source>
        <dbReference type="ARBA" id="ARBA00022448"/>
    </source>
</evidence>
<feature type="transmembrane region" description="Helical" evidence="11">
    <location>
        <begin position="6"/>
        <end position="29"/>
    </location>
</feature>
<evidence type="ECO:0000256" key="6">
    <source>
        <dbReference type="ARBA" id="ARBA00022692"/>
    </source>
</evidence>
<evidence type="ECO:0000256" key="10">
    <source>
        <dbReference type="SAM" id="MobiDB-lite"/>
    </source>
</evidence>
<comment type="subcellular location">
    <subcellularLocation>
        <location evidence="1">Cell inner membrane</location>
        <topology evidence="1">Single-pass membrane protein</topology>
        <orientation evidence="1">Periplasmic side</orientation>
    </subcellularLocation>
</comment>
<evidence type="ECO:0000256" key="7">
    <source>
        <dbReference type="ARBA" id="ARBA00022927"/>
    </source>
</evidence>
<sequence length="253" mass="27111">MSPLLYAVNIGTLATWITVSGASTVAVAIKVHERLPKLNEAKPAEIELAFLDEEMGSAPPAAPEDAAVSEEDVPQEELPEPEEIPEVPELPEIPEVAELEPLPDIPELPVKADGEIKPKPQPTVAKRTTSDQPKPATRKQTTARRSGPAGSGTGEGAGTARGSGNSQVGSDRWAKLKRRPLRFPETARRSKQEGTVLISLSFDEGGHMVNARIVRATPYSALNEAAMANARTFRVPPGPRATKTQSFTFKLTN</sequence>
<evidence type="ECO:0000313" key="14">
    <source>
        <dbReference type="Proteomes" id="UP001165653"/>
    </source>
</evidence>
<dbReference type="InterPro" id="IPR006260">
    <property type="entry name" value="TonB/TolA_C"/>
</dbReference>
<proteinExistence type="inferred from homology"/>
<feature type="domain" description="TonB C-terminal" evidence="12">
    <location>
        <begin position="168"/>
        <end position="253"/>
    </location>
</feature>
<accession>A0ABT3G1A7</accession>
<reference evidence="13" key="1">
    <citation type="submission" date="2022-10" db="EMBL/GenBank/DDBJ databases">
        <title>Luteolibacter sp. GHJ8, whole genome shotgun sequencing project.</title>
        <authorList>
            <person name="Zhao G."/>
            <person name="Shen L."/>
        </authorList>
    </citation>
    <scope>NUCLEOTIDE SEQUENCE</scope>
    <source>
        <strain evidence="13">GHJ8</strain>
    </source>
</reference>
<evidence type="ECO:0000256" key="9">
    <source>
        <dbReference type="ARBA" id="ARBA00023136"/>
    </source>
</evidence>
<evidence type="ECO:0000256" key="5">
    <source>
        <dbReference type="ARBA" id="ARBA00022519"/>
    </source>
</evidence>
<dbReference type="InterPro" id="IPR037682">
    <property type="entry name" value="TonB_C"/>
</dbReference>
<gene>
    <name evidence="13" type="ORF">OJ996_08580</name>
</gene>
<feature type="compositionally biased region" description="Polar residues" evidence="10">
    <location>
        <begin position="126"/>
        <end position="144"/>
    </location>
</feature>
<feature type="region of interest" description="Disordered" evidence="10">
    <location>
        <begin position="105"/>
        <end position="192"/>
    </location>
</feature>
<protein>
    <submittedName>
        <fullName evidence="13">Energy transducer TonB</fullName>
    </submittedName>
</protein>
<dbReference type="Proteomes" id="UP001165653">
    <property type="component" value="Unassembled WGS sequence"/>
</dbReference>
<comment type="similarity">
    <text evidence="2">Belongs to the TonB family.</text>
</comment>
<evidence type="ECO:0000313" key="13">
    <source>
        <dbReference type="EMBL" id="MCW1913628.1"/>
    </source>
</evidence>
<dbReference type="SUPFAM" id="SSF74653">
    <property type="entry name" value="TolA/TonB C-terminal domain"/>
    <property type="match status" value="1"/>
</dbReference>
<keyword evidence="9 11" id="KW-0472">Membrane</keyword>
<evidence type="ECO:0000256" key="8">
    <source>
        <dbReference type="ARBA" id="ARBA00022989"/>
    </source>
</evidence>
<dbReference type="EMBL" id="JAPDDR010000004">
    <property type="protein sequence ID" value="MCW1913628.1"/>
    <property type="molecule type" value="Genomic_DNA"/>
</dbReference>
<feature type="compositionally biased region" description="Acidic residues" evidence="10">
    <location>
        <begin position="67"/>
        <end position="86"/>
    </location>
</feature>
<keyword evidence="7" id="KW-0653">Protein transport</keyword>